<organism evidence="1 2">
    <name type="scientific">Zophobas morio</name>
    <dbReference type="NCBI Taxonomy" id="2755281"/>
    <lineage>
        <taxon>Eukaryota</taxon>
        <taxon>Metazoa</taxon>
        <taxon>Ecdysozoa</taxon>
        <taxon>Arthropoda</taxon>
        <taxon>Hexapoda</taxon>
        <taxon>Insecta</taxon>
        <taxon>Pterygota</taxon>
        <taxon>Neoptera</taxon>
        <taxon>Endopterygota</taxon>
        <taxon>Coleoptera</taxon>
        <taxon>Polyphaga</taxon>
        <taxon>Cucujiformia</taxon>
        <taxon>Tenebrionidae</taxon>
        <taxon>Zophobas</taxon>
    </lineage>
</organism>
<evidence type="ECO:0000313" key="2">
    <source>
        <dbReference type="Proteomes" id="UP001168821"/>
    </source>
</evidence>
<evidence type="ECO:0000313" key="1">
    <source>
        <dbReference type="EMBL" id="KAJ3617047.1"/>
    </source>
</evidence>
<dbReference type="AlphaFoldDB" id="A0AA38LZG2"/>
<keyword evidence="2" id="KW-1185">Reference proteome</keyword>
<dbReference type="Proteomes" id="UP001168821">
    <property type="component" value="Unassembled WGS sequence"/>
</dbReference>
<reference evidence="1" key="1">
    <citation type="journal article" date="2023" name="G3 (Bethesda)">
        <title>Whole genome assemblies of Zophobas morio and Tenebrio molitor.</title>
        <authorList>
            <person name="Kaur S."/>
            <person name="Stinson S.A."/>
            <person name="diCenzo G.C."/>
        </authorList>
    </citation>
    <scope>NUCLEOTIDE SEQUENCE</scope>
    <source>
        <strain evidence="1">QUZm001</strain>
    </source>
</reference>
<protein>
    <submittedName>
        <fullName evidence="1">Uncharacterized protein</fullName>
    </submittedName>
</protein>
<dbReference type="EMBL" id="JALNTZ010002499">
    <property type="protein sequence ID" value="KAJ3617047.1"/>
    <property type="molecule type" value="Genomic_DNA"/>
</dbReference>
<accession>A0AA38LZG2</accession>
<sequence>MTYASPAGTYDLSAIISSLQVRRNKRLVVNAQWYTSLRTTDRAADHIFKNDAVTHYERIAGHTNRLSAEEITFQLWDRAQYRHKCGSAPNLALKVKLGVQTEREGHM</sequence>
<name>A0AA38LZG2_9CUCU</name>
<proteinExistence type="predicted"/>
<comment type="caution">
    <text evidence="1">The sequence shown here is derived from an EMBL/GenBank/DDBJ whole genome shotgun (WGS) entry which is preliminary data.</text>
</comment>
<gene>
    <name evidence="1" type="ORF">Zmor_008889</name>
</gene>